<keyword evidence="1" id="KW-0812">Transmembrane</keyword>
<evidence type="ECO:0000259" key="2">
    <source>
        <dbReference type="PROSITE" id="PS50930"/>
    </source>
</evidence>
<protein>
    <submittedName>
        <fullName evidence="4">Response regulator of the LytR/AlgR family protein</fullName>
    </submittedName>
</protein>
<evidence type="ECO:0000313" key="6">
    <source>
        <dbReference type="Proteomes" id="UP000051887"/>
    </source>
</evidence>
<feature type="transmembrane region" description="Helical" evidence="1">
    <location>
        <begin position="117"/>
        <end position="138"/>
    </location>
</feature>
<dbReference type="RefSeq" id="WP_131727441.1">
    <property type="nucleotide sequence ID" value="NZ_CYSB01000030.1"/>
</dbReference>
<feature type="domain" description="HTH LytTR-type" evidence="2">
    <location>
        <begin position="193"/>
        <end position="280"/>
    </location>
</feature>
<dbReference type="PROSITE" id="PS50930">
    <property type="entry name" value="HTH_LYTTR"/>
    <property type="match status" value="1"/>
</dbReference>
<dbReference type="InterPro" id="IPR007492">
    <property type="entry name" value="LytTR_DNA-bd_dom"/>
</dbReference>
<accession>A0A0P1G554</accession>
<feature type="transmembrane region" description="Helical" evidence="1">
    <location>
        <begin position="16"/>
        <end position="38"/>
    </location>
</feature>
<feature type="transmembrane region" description="Helical" evidence="1">
    <location>
        <begin position="88"/>
        <end position="111"/>
    </location>
</feature>
<evidence type="ECO:0000313" key="3">
    <source>
        <dbReference type="EMBL" id="CUH68037.1"/>
    </source>
</evidence>
<evidence type="ECO:0000313" key="5">
    <source>
        <dbReference type="Proteomes" id="UP000051086"/>
    </source>
</evidence>
<dbReference type="GO" id="GO:0003677">
    <property type="term" value="F:DNA binding"/>
    <property type="evidence" value="ECO:0007669"/>
    <property type="project" value="InterPro"/>
</dbReference>
<keyword evidence="1" id="KW-1133">Transmembrane helix</keyword>
<evidence type="ECO:0000313" key="4">
    <source>
        <dbReference type="EMBL" id="CUH73318.1"/>
    </source>
</evidence>
<keyword evidence="1" id="KW-0472">Membrane</keyword>
<proteinExistence type="predicted"/>
<reference evidence="3 5" key="1">
    <citation type="submission" date="2015-09" db="EMBL/GenBank/DDBJ databases">
        <authorList>
            <person name="Rodrigo-Torres L."/>
            <person name="Arahal D.R."/>
        </authorList>
    </citation>
    <scope>NUCLEOTIDE SEQUENCE [LARGE SCALE GENOMIC DNA]</scope>
    <source>
        <strain evidence="3 5">CECT 5118</strain>
    </source>
</reference>
<reference evidence="4 6" key="2">
    <citation type="submission" date="2015-09" db="EMBL/GenBank/DDBJ databases">
        <authorList>
            <consortium name="Swine Surveillance"/>
        </authorList>
    </citation>
    <scope>NUCLEOTIDE SEQUENCE [LARGE SCALE GENOMIC DNA]</scope>
    <source>
        <strain evidence="4 6">5120</strain>
    </source>
</reference>
<dbReference type="SMART" id="SM00850">
    <property type="entry name" value="LytTR"/>
    <property type="match status" value="1"/>
</dbReference>
<gene>
    <name evidence="3" type="ORF">TL5118_02447</name>
    <name evidence="4" type="ORF">TL5120_03126</name>
</gene>
<dbReference type="OrthoDB" id="7028951at2"/>
<dbReference type="Proteomes" id="UP000051887">
    <property type="component" value="Unassembled WGS sequence"/>
</dbReference>
<organism evidence="4 6">
    <name type="scientific">Thalassovita autumnalis</name>
    <dbReference type="NCBI Taxonomy" id="2072972"/>
    <lineage>
        <taxon>Bacteria</taxon>
        <taxon>Pseudomonadati</taxon>
        <taxon>Pseudomonadota</taxon>
        <taxon>Alphaproteobacteria</taxon>
        <taxon>Rhodobacterales</taxon>
        <taxon>Roseobacteraceae</taxon>
        <taxon>Thalassovita</taxon>
    </lineage>
</organism>
<dbReference type="Proteomes" id="UP000051086">
    <property type="component" value="Unassembled WGS sequence"/>
</dbReference>
<dbReference type="Pfam" id="PF04397">
    <property type="entry name" value="LytTR"/>
    <property type="match status" value="1"/>
</dbReference>
<name>A0A0P1G554_9RHOB</name>
<feature type="transmembrane region" description="Helical" evidence="1">
    <location>
        <begin position="50"/>
        <end position="67"/>
    </location>
</feature>
<dbReference type="EMBL" id="CYSC01000040">
    <property type="protein sequence ID" value="CUH73318.1"/>
    <property type="molecule type" value="Genomic_DNA"/>
</dbReference>
<keyword evidence="5" id="KW-1185">Reference proteome</keyword>
<sequence length="288" mass="32136">MVSEIFQICKLSGQRVFAPSVLSLWVMAAVAGSIMGPFGTYSDLDWGQRVLYWAAISGCSVFLSTFTREILLRRLPELNDGWREVWQALGITVLMSPLVFFLTSLFGLRLAPESLSFWKVTLFVFLIAVLFSALRRIYGRKELLRRLALEEENALAQDPLGMMGVTEVPLETSSAEADCRLLNRMPPGIGGAILHLSARDHFVDVELDQSLVTLRMRFSDAVAEMDGVEGFATHRSHWVAEAAVTGVERENGKLFMTLRNGGRVPISRSARPRLEEAGILQRFAVESR</sequence>
<dbReference type="AlphaFoldDB" id="A0A0P1G554"/>
<evidence type="ECO:0000256" key="1">
    <source>
        <dbReference type="SAM" id="Phobius"/>
    </source>
</evidence>
<dbReference type="EMBL" id="CYSB01000030">
    <property type="protein sequence ID" value="CUH68037.1"/>
    <property type="molecule type" value="Genomic_DNA"/>
</dbReference>